<dbReference type="SUPFAM" id="SSF52540">
    <property type="entry name" value="P-loop containing nucleoside triphosphate hydrolases"/>
    <property type="match status" value="1"/>
</dbReference>
<keyword evidence="2" id="KW-0547">Nucleotide-binding</keyword>
<gene>
    <name evidence="6" type="ORF">GF359_02965</name>
</gene>
<keyword evidence="1" id="KW-0813">Transport</keyword>
<dbReference type="InterPro" id="IPR027417">
    <property type="entry name" value="P-loop_NTPase"/>
</dbReference>
<dbReference type="InterPro" id="IPR050153">
    <property type="entry name" value="Metal_Ion_Import_ABC"/>
</dbReference>
<accession>A0A9D5QDK8</accession>
<dbReference type="GO" id="GO:0016887">
    <property type="term" value="F:ATP hydrolysis activity"/>
    <property type="evidence" value="ECO:0007669"/>
    <property type="project" value="InterPro"/>
</dbReference>
<comment type="caution">
    <text evidence="6">The sequence shown here is derived from an EMBL/GenBank/DDBJ whole genome shotgun (WGS) entry which is preliminary data.</text>
</comment>
<feature type="domain" description="ABC transporter" evidence="5">
    <location>
        <begin position="6"/>
        <end position="235"/>
    </location>
</feature>
<evidence type="ECO:0000256" key="3">
    <source>
        <dbReference type="ARBA" id="ARBA00022840"/>
    </source>
</evidence>
<keyword evidence="3 6" id="KW-0067">ATP-binding</keyword>
<feature type="region of interest" description="Disordered" evidence="4">
    <location>
        <begin position="251"/>
        <end position="274"/>
    </location>
</feature>
<dbReference type="GO" id="GO:0005524">
    <property type="term" value="F:ATP binding"/>
    <property type="evidence" value="ECO:0007669"/>
    <property type="project" value="UniProtKB-KW"/>
</dbReference>
<feature type="compositionally biased region" description="Basic residues" evidence="4">
    <location>
        <begin position="265"/>
        <end position="274"/>
    </location>
</feature>
<dbReference type="EMBL" id="WJKJ01000093">
    <property type="protein sequence ID" value="MBD3364155.1"/>
    <property type="molecule type" value="Genomic_DNA"/>
</dbReference>
<evidence type="ECO:0000256" key="2">
    <source>
        <dbReference type="ARBA" id="ARBA00022741"/>
    </source>
</evidence>
<evidence type="ECO:0000313" key="7">
    <source>
        <dbReference type="Proteomes" id="UP000630660"/>
    </source>
</evidence>
<evidence type="ECO:0000313" key="6">
    <source>
        <dbReference type="EMBL" id="MBD3364155.1"/>
    </source>
</evidence>
<dbReference type="SMART" id="SM00382">
    <property type="entry name" value="AAA"/>
    <property type="match status" value="1"/>
</dbReference>
<evidence type="ECO:0000259" key="5">
    <source>
        <dbReference type="PROSITE" id="PS50893"/>
    </source>
</evidence>
<dbReference type="PROSITE" id="PS50893">
    <property type="entry name" value="ABC_TRANSPORTER_2"/>
    <property type="match status" value="1"/>
</dbReference>
<evidence type="ECO:0000256" key="4">
    <source>
        <dbReference type="SAM" id="MobiDB-lite"/>
    </source>
</evidence>
<proteinExistence type="predicted"/>
<dbReference type="PANTHER" id="PTHR42734">
    <property type="entry name" value="METAL TRANSPORT SYSTEM ATP-BINDING PROTEIN TM_0124-RELATED"/>
    <property type="match status" value="1"/>
</dbReference>
<dbReference type="InterPro" id="IPR003439">
    <property type="entry name" value="ABC_transporter-like_ATP-bd"/>
</dbReference>
<protein>
    <submittedName>
        <fullName evidence="6">ATP-binding cassette domain-containing protein</fullName>
    </submittedName>
</protein>
<dbReference type="InterPro" id="IPR003593">
    <property type="entry name" value="AAA+_ATPase"/>
</dbReference>
<evidence type="ECO:0000256" key="1">
    <source>
        <dbReference type="ARBA" id="ARBA00022448"/>
    </source>
</evidence>
<name>A0A9D5QDK8_UNCW3</name>
<dbReference type="PROSITE" id="PS00211">
    <property type="entry name" value="ABC_TRANSPORTER_1"/>
    <property type="match status" value="1"/>
</dbReference>
<dbReference type="Gene3D" id="3.40.50.300">
    <property type="entry name" value="P-loop containing nucleotide triphosphate hydrolases"/>
    <property type="match status" value="1"/>
</dbReference>
<dbReference type="Pfam" id="PF00005">
    <property type="entry name" value="ABC_tran"/>
    <property type="match status" value="1"/>
</dbReference>
<organism evidence="6 7">
    <name type="scientific">candidate division WOR-3 bacterium</name>
    <dbReference type="NCBI Taxonomy" id="2052148"/>
    <lineage>
        <taxon>Bacteria</taxon>
        <taxon>Bacteria division WOR-3</taxon>
    </lineage>
</organism>
<sequence length="274" mass="29472">MSEPLVKFEGVTVKYGDVTALSNVNCEIFKATSTALLGPNGGGKTTFLKLVAGLVKPTGGKVSYHKLKRSRIGYVPQESDVDWQFPVTALDVVLMGRYPVLGLVRWPGKKDKAAALDICSEVGLLKVASRPVGTLSGGQKQRVAIARALAGRPELLLLDEPTSGADVKAKDQFYSLISYLKERLLLTVIIASHDLQVVPKFVDDVACVAGGVHMHSCPSDIWDEGHFQRLYGTEVEAVLHGKVPHRMVDVHRSERGKPEPAAGHGGKKSSKKGG</sequence>
<dbReference type="InterPro" id="IPR017871">
    <property type="entry name" value="ABC_transporter-like_CS"/>
</dbReference>
<dbReference type="CDD" id="cd03235">
    <property type="entry name" value="ABC_Metallic_Cations"/>
    <property type="match status" value="1"/>
</dbReference>
<dbReference type="AlphaFoldDB" id="A0A9D5QDK8"/>
<reference evidence="6" key="1">
    <citation type="submission" date="2019-11" db="EMBL/GenBank/DDBJ databases">
        <title>Microbial mats filling the niche in hypersaline microbial mats.</title>
        <authorList>
            <person name="Wong H.L."/>
            <person name="Macleod F.I."/>
            <person name="White R.A. III"/>
            <person name="Burns B.P."/>
        </authorList>
    </citation>
    <scope>NUCLEOTIDE SEQUENCE</scope>
    <source>
        <strain evidence="6">Bin_327</strain>
    </source>
</reference>
<dbReference type="Proteomes" id="UP000630660">
    <property type="component" value="Unassembled WGS sequence"/>
</dbReference>